<evidence type="ECO:0000313" key="3">
    <source>
        <dbReference type="Proteomes" id="UP000076595"/>
    </source>
</evidence>
<accession>A0ABN4NMB3</accession>
<sequence length="82" mass="9429">MSKLRPWSKGLLALWGTGQPVQKKPEIQPEPAPRKSRRFITPRPLNPTHLAEQARIRPNLLFQKRVSSGFTHNPLIVRRSDV</sequence>
<gene>
    <name evidence="2" type="ORF">WG31_02970</name>
</gene>
<reference evidence="2 3" key="1">
    <citation type="submission" date="2015-03" db="EMBL/GenBank/DDBJ databases">
        <title>Genome study of Acetobacter sp. SLV-7.</title>
        <authorList>
            <person name="Cho G.Y."/>
            <person name="Jeon C.O."/>
        </authorList>
    </citation>
    <scope>NUCLEOTIDE SEQUENCE [LARGE SCALE GENOMIC DNA]</scope>
    <source>
        <strain evidence="2 3">SLV-7</strain>
    </source>
</reference>
<feature type="region of interest" description="Disordered" evidence="1">
    <location>
        <begin position="17"/>
        <end position="46"/>
    </location>
</feature>
<name>A0ABN4NMB3_9PROT</name>
<proteinExistence type="predicted"/>
<organism evidence="2 3">
    <name type="scientific">Acetobacter oryzifermentans</name>
    <dbReference type="NCBI Taxonomy" id="1633874"/>
    <lineage>
        <taxon>Bacteria</taxon>
        <taxon>Pseudomonadati</taxon>
        <taxon>Pseudomonadota</taxon>
        <taxon>Alphaproteobacteria</taxon>
        <taxon>Acetobacterales</taxon>
        <taxon>Acetobacteraceae</taxon>
        <taxon>Acetobacter</taxon>
    </lineage>
</organism>
<dbReference type="EMBL" id="CP011120">
    <property type="protein sequence ID" value="ANA13095.1"/>
    <property type="molecule type" value="Genomic_DNA"/>
</dbReference>
<evidence type="ECO:0000313" key="2">
    <source>
        <dbReference type="EMBL" id="ANA13095.1"/>
    </source>
</evidence>
<keyword evidence="3" id="KW-1185">Reference proteome</keyword>
<dbReference type="RefSeq" id="WP_063353601.1">
    <property type="nucleotide sequence ID" value="NZ_CP011120.1"/>
</dbReference>
<dbReference type="Proteomes" id="UP000076595">
    <property type="component" value="Chromosome"/>
</dbReference>
<protein>
    <submittedName>
        <fullName evidence="2">Uncharacterized protein</fullName>
    </submittedName>
</protein>
<evidence type="ECO:0000256" key="1">
    <source>
        <dbReference type="SAM" id="MobiDB-lite"/>
    </source>
</evidence>